<sequence length="30" mass="3450">MADRLGPEAQEIDDREKQIISEKETIEGTF</sequence>
<evidence type="ECO:0000256" key="1">
    <source>
        <dbReference type="SAM" id="MobiDB-lite"/>
    </source>
</evidence>
<name>A0A1R3H4G5_9ROSI</name>
<dbReference type="Proteomes" id="UP000187203">
    <property type="component" value="Unassembled WGS sequence"/>
</dbReference>
<dbReference type="EMBL" id="AWUE01020854">
    <property type="protein sequence ID" value="OMO65222.1"/>
    <property type="molecule type" value="Genomic_DNA"/>
</dbReference>
<gene>
    <name evidence="2" type="ORF">COLO4_31464</name>
</gene>
<protein>
    <submittedName>
        <fullName evidence="2">Uncharacterized protein</fullName>
    </submittedName>
</protein>
<evidence type="ECO:0000313" key="3">
    <source>
        <dbReference type="Proteomes" id="UP000187203"/>
    </source>
</evidence>
<dbReference type="OrthoDB" id="10294454at2759"/>
<organism evidence="2 3">
    <name type="scientific">Corchorus olitorius</name>
    <dbReference type="NCBI Taxonomy" id="93759"/>
    <lineage>
        <taxon>Eukaryota</taxon>
        <taxon>Viridiplantae</taxon>
        <taxon>Streptophyta</taxon>
        <taxon>Embryophyta</taxon>
        <taxon>Tracheophyta</taxon>
        <taxon>Spermatophyta</taxon>
        <taxon>Magnoliopsida</taxon>
        <taxon>eudicotyledons</taxon>
        <taxon>Gunneridae</taxon>
        <taxon>Pentapetalae</taxon>
        <taxon>rosids</taxon>
        <taxon>malvids</taxon>
        <taxon>Malvales</taxon>
        <taxon>Malvaceae</taxon>
        <taxon>Grewioideae</taxon>
        <taxon>Apeibeae</taxon>
        <taxon>Corchorus</taxon>
    </lineage>
</organism>
<keyword evidence="3" id="KW-1185">Reference proteome</keyword>
<dbReference type="AlphaFoldDB" id="A0A1R3H4G5"/>
<evidence type="ECO:0000313" key="2">
    <source>
        <dbReference type="EMBL" id="OMO65222.1"/>
    </source>
</evidence>
<comment type="caution">
    <text evidence="2">The sequence shown here is derived from an EMBL/GenBank/DDBJ whole genome shotgun (WGS) entry which is preliminary data.</text>
</comment>
<feature type="region of interest" description="Disordered" evidence="1">
    <location>
        <begin position="1"/>
        <end position="30"/>
    </location>
</feature>
<reference evidence="3" key="1">
    <citation type="submission" date="2013-09" db="EMBL/GenBank/DDBJ databases">
        <title>Corchorus olitorius genome sequencing.</title>
        <authorList>
            <person name="Alam M."/>
            <person name="Haque M.S."/>
            <person name="Islam M.S."/>
            <person name="Emdad E.M."/>
            <person name="Islam M.M."/>
            <person name="Ahmed B."/>
            <person name="Halim A."/>
            <person name="Hossen Q.M.M."/>
            <person name="Hossain M.Z."/>
            <person name="Ahmed R."/>
            <person name="Khan M.M."/>
            <person name="Islam R."/>
            <person name="Rashid M.M."/>
            <person name="Khan S.A."/>
            <person name="Rahman M.S."/>
            <person name="Alam M."/>
            <person name="Yahiya A.S."/>
            <person name="Khan M.S."/>
            <person name="Azam M.S."/>
            <person name="Haque T."/>
            <person name="Lashkar M.Z.H."/>
            <person name="Akhand A.I."/>
            <person name="Morshed G."/>
            <person name="Roy S."/>
            <person name="Uddin K.S."/>
            <person name="Rabeya T."/>
            <person name="Hossain A.S."/>
            <person name="Chowdhury A."/>
            <person name="Snigdha A.R."/>
            <person name="Mortoza M.S."/>
            <person name="Matin S.A."/>
            <person name="Hoque S.M.E."/>
            <person name="Islam M.K."/>
            <person name="Roy D.K."/>
            <person name="Haider R."/>
            <person name="Moosa M.M."/>
            <person name="Elias S.M."/>
            <person name="Hasan A.M."/>
            <person name="Jahan S."/>
            <person name="Shafiuddin M."/>
            <person name="Mahmood N."/>
            <person name="Shommy N.S."/>
        </authorList>
    </citation>
    <scope>NUCLEOTIDE SEQUENCE [LARGE SCALE GENOMIC DNA]</scope>
    <source>
        <strain evidence="3">cv. O-4</strain>
    </source>
</reference>
<proteinExistence type="predicted"/>
<accession>A0A1R3H4G5</accession>